<dbReference type="InterPro" id="IPR008481">
    <property type="entry name" value="DUF762_COXBU"/>
</dbReference>
<evidence type="ECO:0000313" key="1">
    <source>
        <dbReference type="EMBL" id="ABS78577.1"/>
    </source>
</evidence>
<dbReference type="Proteomes" id="UP000008555">
    <property type="component" value="Plasmid pQpDG"/>
</dbReference>
<organism evidence="1 2">
    <name type="scientific">Coxiella burnetii (strain Dugway 5J108-111)</name>
    <dbReference type="NCBI Taxonomy" id="434922"/>
    <lineage>
        <taxon>Bacteria</taxon>
        <taxon>Pseudomonadati</taxon>
        <taxon>Pseudomonadota</taxon>
        <taxon>Gammaproteobacteria</taxon>
        <taxon>Legionellales</taxon>
        <taxon>Coxiellaceae</taxon>
        <taxon>Coxiella</taxon>
    </lineage>
</organism>
<gene>
    <name evidence="1" type="ordered locus">CBUD_A0046</name>
</gene>
<geneLocation type="plasmid" evidence="1 2">
    <name>pQpDG</name>
</geneLocation>
<dbReference type="Pfam" id="PF05555">
    <property type="entry name" value="DUF762"/>
    <property type="match status" value="1"/>
</dbReference>
<reference evidence="1 2" key="1">
    <citation type="journal article" date="2009" name="Infect. Immun.">
        <title>Comparative genomics reveal extensive transposon-mediated genomic plasticity and diversity among potential effector proteins within the genus Coxiella.</title>
        <authorList>
            <person name="Beare P.A."/>
            <person name="Unsworth N."/>
            <person name="Andoh M."/>
            <person name="Voth D.E."/>
            <person name="Omsland A."/>
            <person name="Gilk S.D."/>
            <person name="Williams K.P."/>
            <person name="Sobral B.W."/>
            <person name="Kupko J.J.III."/>
            <person name="Porcella S.F."/>
            <person name="Samuel J.E."/>
            <person name="Heinzen R.A."/>
        </authorList>
    </citation>
    <scope>NUCLEOTIDE SEQUENCE [LARGE SCALE GENOMIC DNA]</scope>
    <source>
        <strain evidence="1 2">Dugway 5J108-111</strain>
        <plasmid evidence="2">pQpDG</plasmid>
    </source>
</reference>
<proteinExistence type="predicted"/>
<protein>
    <submittedName>
        <fullName evidence="1">Uncharacterized protein</fullName>
    </submittedName>
</protein>
<dbReference type="AlphaFoldDB" id="A9KH75"/>
<accession>A9KH75</accession>
<evidence type="ECO:0000313" key="2">
    <source>
        <dbReference type="Proteomes" id="UP000008555"/>
    </source>
</evidence>
<dbReference type="RefSeq" id="WP_011996336.1">
    <property type="nucleotide sequence ID" value="NC_009726.1"/>
</dbReference>
<dbReference type="KEGG" id="cbd:CBUD_A0046"/>
<dbReference type="EMBL" id="CP000735">
    <property type="protein sequence ID" value="ABS78577.1"/>
    <property type="molecule type" value="Genomic_DNA"/>
</dbReference>
<name>A9KH75_COXBN</name>
<sequence length="243" mass="28001">MPYFFTLPKIDMKEKSASQTPEKVLREWLRVASNQEDASLFIGNSPIFGEHQDTSGSSLPKVEIPEFINSIKAVEAVFKKEGLKDEEILNYILHFGGINGYMTLGQVVFEEISMNKGKSSRTENRRYSYRVKNKGEVEYIEQFDFYKKNTCDRNEIGDFIGQVKIVSLISKDGDIQHACKKVEIAVPGEKLNSFRKHFGDQLNFVNRMKLRLVELYNSLVERFRAAINKADRTNNNCFPFCSR</sequence>
<dbReference type="HOGENOM" id="CLU_1188350_0_0_6"/>
<keyword evidence="1" id="KW-0614">Plasmid</keyword>